<sequence>MVGEMLLGEWLAFSKGGDSGGEMNNSKDQFISLMKRSQQQREAFQIAHSLFMGKDSIGRYENFGASRLLPSTVSLPLRKKSWILKGRHK</sequence>
<dbReference type="EMBL" id="JAWDGP010007068">
    <property type="protein sequence ID" value="KAK3730633.1"/>
    <property type="molecule type" value="Genomic_DNA"/>
</dbReference>
<dbReference type="Proteomes" id="UP001283361">
    <property type="component" value="Unassembled WGS sequence"/>
</dbReference>
<gene>
    <name evidence="1" type="ORF">RRG08_060301</name>
</gene>
<proteinExistence type="predicted"/>
<accession>A0AAE0Y3V8</accession>
<evidence type="ECO:0000313" key="2">
    <source>
        <dbReference type="Proteomes" id="UP001283361"/>
    </source>
</evidence>
<name>A0AAE0Y3V8_9GAST</name>
<comment type="caution">
    <text evidence="1">The sequence shown here is derived from an EMBL/GenBank/DDBJ whole genome shotgun (WGS) entry which is preliminary data.</text>
</comment>
<reference evidence="1" key="1">
    <citation type="journal article" date="2023" name="G3 (Bethesda)">
        <title>A reference genome for the long-term kleptoplast-retaining sea slug Elysia crispata morphotype clarki.</title>
        <authorList>
            <person name="Eastman K.E."/>
            <person name="Pendleton A.L."/>
            <person name="Shaikh M.A."/>
            <person name="Suttiyut T."/>
            <person name="Ogas R."/>
            <person name="Tomko P."/>
            <person name="Gavelis G."/>
            <person name="Widhalm J.R."/>
            <person name="Wisecaver J.H."/>
        </authorList>
    </citation>
    <scope>NUCLEOTIDE SEQUENCE</scope>
    <source>
        <strain evidence="1">ECLA1</strain>
    </source>
</reference>
<evidence type="ECO:0000313" key="1">
    <source>
        <dbReference type="EMBL" id="KAK3730633.1"/>
    </source>
</evidence>
<dbReference type="AlphaFoldDB" id="A0AAE0Y3V8"/>
<keyword evidence="2" id="KW-1185">Reference proteome</keyword>
<organism evidence="1 2">
    <name type="scientific">Elysia crispata</name>
    <name type="common">lettuce slug</name>
    <dbReference type="NCBI Taxonomy" id="231223"/>
    <lineage>
        <taxon>Eukaryota</taxon>
        <taxon>Metazoa</taxon>
        <taxon>Spiralia</taxon>
        <taxon>Lophotrochozoa</taxon>
        <taxon>Mollusca</taxon>
        <taxon>Gastropoda</taxon>
        <taxon>Heterobranchia</taxon>
        <taxon>Euthyneura</taxon>
        <taxon>Panpulmonata</taxon>
        <taxon>Sacoglossa</taxon>
        <taxon>Placobranchoidea</taxon>
        <taxon>Plakobranchidae</taxon>
        <taxon>Elysia</taxon>
    </lineage>
</organism>
<protein>
    <submittedName>
        <fullName evidence="1">Uncharacterized protein</fullName>
    </submittedName>
</protein>